<dbReference type="SUPFAM" id="SSF54495">
    <property type="entry name" value="UBC-like"/>
    <property type="match status" value="1"/>
</dbReference>
<dbReference type="CDD" id="cd23790">
    <property type="entry name" value="UBCc_UBE2A_2B"/>
    <property type="match status" value="1"/>
</dbReference>
<keyword evidence="5" id="KW-0067">ATP-binding</keyword>
<dbReference type="PROSITE" id="PS00183">
    <property type="entry name" value="UBC_1"/>
    <property type="match status" value="1"/>
</dbReference>
<evidence type="ECO:0000256" key="3">
    <source>
        <dbReference type="ARBA" id="ARBA00022741"/>
    </source>
</evidence>
<comment type="caution">
    <text evidence="12">The sequence shown here is derived from an EMBL/GenBank/DDBJ whole genome shotgun (WGS) entry which is preliminary data.</text>
</comment>
<sequence>MIIQYLLTTVLLVSFAAGDTNETTTVSPTLATSPPCSGCLNNGTCGQNGTCICPECIEITFKLIKFTVEFKGTKAIIAKPTIIRAPPQIVGLESAPIFLEMLTAYVLKDMKVPSKTAYIIGKSLLGRNCEKTLNECSCQNGGQCVKFRAFPVCVCPQDQDGRPLFNGMRCENELPKPDNSWPVIPIASVTIVCGFAAILLITDMSTPARRRLMKDFLRLRDDPPLGVNAVPTDDNVMLWHAVIIGPQETPFEDGTFKMTLEFSEEYPSTPPKVKFVSKMFHPNIYSDGSICLDILQNRWSPTYDVAAVLTSIQSLLDEPNPNSPANPLAAQLYQENRREYEKRVHQIVEQSWEAFKTDLDDETKATLDNELREEFENTERQLLGQQEECREDAPGSERETPES</sequence>
<accession>A0AA39LKC2</accession>
<dbReference type="InterPro" id="IPR023313">
    <property type="entry name" value="UBQ-conjugating_AS"/>
</dbReference>
<dbReference type="Gene3D" id="3.10.110.10">
    <property type="entry name" value="Ubiquitin Conjugating Enzyme"/>
    <property type="match status" value="1"/>
</dbReference>
<dbReference type="Pfam" id="PF00179">
    <property type="entry name" value="UQ_con"/>
    <property type="match status" value="1"/>
</dbReference>
<feature type="domain" description="EGF-like" evidence="10">
    <location>
        <begin position="132"/>
        <end position="171"/>
    </location>
</feature>
<evidence type="ECO:0000259" key="10">
    <source>
        <dbReference type="PROSITE" id="PS50026"/>
    </source>
</evidence>
<keyword evidence="2" id="KW-0808">Transferase</keyword>
<dbReference type="EMBL" id="JAUCMV010000004">
    <property type="protein sequence ID" value="KAK0400517.1"/>
    <property type="molecule type" value="Genomic_DNA"/>
</dbReference>
<evidence type="ECO:0000256" key="9">
    <source>
        <dbReference type="SAM" id="SignalP"/>
    </source>
</evidence>
<protein>
    <recommendedName>
        <fullName evidence="1">E2 ubiquitin-conjugating enzyme</fullName>
        <ecNumber evidence="1">2.3.2.23</ecNumber>
    </recommendedName>
</protein>
<evidence type="ECO:0000259" key="11">
    <source>
        <dbReference type="PROSITE" id="PS50127"/>
    </source>
</evidence>
<dbReference type="Proteomes" id="UP001175271">
    <property type="component" value="Unassembled WGS sequence"/>
</dbReference>
<evidence type="ECO:0000313" key="12">
    <source>
        <dbReference type="EMBL" id="KAK0400517.1"/>
    </source>
</evidence>
<keyword evidence="9" id="KW-0732">Signal</keyword>
<evidence type="ECO:0000313" key="13">
    <source>
        <dbReference type="Proteomes" id="UP001175271"/>
    </source>
</evidence>
<dbReference type="EC" id="2.3.2.23" evidence="1"/>
<keyword evidence="3" id="KW-0547">Nucleotide-binding</keyword>
<dbReference type="PANTHER" id="PTHR24067">
    <property type="entry name" value="UBIQUITIN-CONJUGATING ENZYME E2"/>
    <property type="match status" value="1"/>
</dbReference>
<keyword evidence="4" id="KW-0833">Ubl conjugation pathway</keyword>
<keyword evidence="13" id="KW-1185">Reference proteome</keyword>
<dbReference type="PROSITE" id="PS50026">
    <property type="entry name" value="EGF_3"/>
    <property type="match status" value="1"/>
</dbReference>
<evidence type="ECO:0000256" key="1">
    <source>
        <dbReference type="ARBA" id="ARBA00012486"/>
    </source>
</evidence>
<dbReference type="InterPro" id="IPR050113">
    <property type="entry name" value="Ub_conjugating_enzyme"/>
</dbReference>
<evidence type="ECO:0000256" key="6">
    <source>
        <dbReference type="PROSITE-ProRule" id="PRU00076"/>
    </source>
</evidence>
<dbReference type="InterPro" id="IPR000608">
    <property type="entry name" value="UBC"/>
</dbReference>
<gene>
    <name evidence="12" type="ORF">QR680_015291</name>
</gene>
<dbReference type="InterPro" id="IPR016135">
    <property type="entry name" value="UBQ-conjugating_enzyme/RWD"/>
</dbReference>
<evidence type="ECO:0000256" key="5">
    <source>
        <dbReference type="ARBA" id="ARBA00022840"/>
    </source>
</evidence>
<evidence type="ECO:0000256" key="8">
    <source>
        <dbReference type="SAM" id="MobiDB-lite"/>
    </source>
</evidence>
<dbReference type="SMART" id="SM00212">
    <property type="entry name" value="UBCc"/>
    <property type="match status" value="1"/>
</dbReference>
<evidence type="ECO:0000256" key="7">
    <source>
        <dbReference type="PROSITE-ProRule" id="PRU10133"/>
    </source>
</evidence>
<feature type="compositionally biased region" description="Basic and acidic residues" evidence="8">
    <location>
        <begin position="387"/>
        <end position="403"/>
    </location>
</feature>
<dbReference type="FunFam" id="3.10.110.10:FF:000004">
    <property type="entry name" value="Ubiquitin-conjugating enzyme E2 A"/>
    <property type="match status" value="1"/>
</dbReference>
<dbReference type="GO" id="GO:0005524">
    <property type="term" value="F:ATP binding"/>
    <property type="evidence" value="ECO:0007669"/>
    <property type="project" value="UniProtKB-KW"/>
</dbReference>
<keyword evidence="6" id="KW-0245">EGF-like domain</keyword>
<dbReference type="GO" id="GO:0061631">
    <property type="term" value="F:ubiquitin conjugating enzyme activity"/>
    <property type="evidence" value="ECO:0007669"/>
    <property type="project" value="UniProtKB-EC"/>
</dbReference>
<organism evidence="12 13">
    <name type="scientific">Steinernema hermaphroditum</name>
    <dbReference type="NCBI Taxonomy" id="289476"/>
    <lineage>
        <taxon>Eukaryota</taxon>
        <taxon>Metazoa</taxon>
        <taxon>Ecdysozoa</taxon>
        <taxon>Nematoda</taxon>
        <taxon>Chromadorea</taxon>
        <taxon>Rhabditida</taxon>
        <taxon>Tylenchina</taxon>
        <taxon>Panagrolaimomorpha</taxon>
        <taxon>Strongyloidoidea</taxon>
        <taxon>Steinernematidae</taxon>
        <taxon>Steinernema</taxon>
    </lineage>
</organism>
<proteinExistence type="predicted"/>
<dbReference type="GO" id="GO:0006281">
    <property type="term" value="P:DNA repair"/>
    <property type="evidence" value="ECO:0007669"/>
    <property type="project" value="UniProtKB-ARBA"/>
</dbReference>
<dbReference type="InterPro" id="IPR000742">
    <property type="entry name" value="EGF"/>
</dbReference>
<feature type="chain" id="PRO_5041322577" description="E2 ubiquitin-conjugating enzyme" evidence="9">
    <location>
        <begin position="19"/>
        <end position="403"/>
    </location>
</feature>
<name>A0AA39LKC2_9BILA</name>
<reference evidence="12" key="1">
    <citation type="submission" date="2023-06" db="EMBL/GenBank/DDBJ databases">
        <title>Genomic analysis of the entomopathogenic nematode Steinernema hermaphroditum.</title>
        <authorList>
            <person name="Schwarz E.M."/>
            <person name="Heppert J.K."/>
            <person name="Baniya A."/>
            <person name="Schwartz H.T."/>
            <person name="Tan C.-H."/>
            <person name="Antoshechkin I."/>
            <person name="Sternberg P.W."/>
            <person name="Goodrich-Blair H."/>
            <person name="Dillman A.R."/>
        </authorList>
    </citation>
    <scope>NUCLEOTIDE SEQUENCE</scope>
    <source>
        <strain evidence="12">PS9179</strain>
        <tissue evidence="12">Whole animal</tissue>
    </source>
</reference>
<feature type="domain" description="UBC core" evidence="11">
    <location>
        <begin position="207"/>
        <end position="353"/>
    </location>
</feature>
<feature type="region of interest" description="Disordered" evidence="8">
    <location>
        <begin position="378"/>
        <end position="403"/>
    </location>
</feature>
<dbReference type="GO" id="GO:0032446">
    <property type="term" value="P:protein modification by small protein conjugation"/>
    <property type="evidence" value="ECO:0007669"/>
    <property type="project" value="UniProtKB-ARBA"/>
</dbReference>
<evidence type="ECO:0000256" key="2">
    <source>
        <dbReference type="ARBA" id="ARBA00022679"/>
    </source>
</evidence>
<dbReference type="PROSITE" id="PS50127">
    <property type="entry name" value="UBC_2"/>
    <property type="match status" value="1"/>
</dbReference>
<feature type="active site" description="Glycyl thioester intermediate" evidence="7">
    <location>
        <position position="291"/>
    </location>
</feature>
<feature type="signal peptide" evidence="9">
    <location>
        <begin position="1"/>
        <end position="18"/>
    </location>
</feature>
<evidence type="ECO:0000256" key="4">
    <source>
        <dbReference type="ARBA" id="ARBA00022786"/>
    </source>
</evidence>
<comment type="caution">
    <text evidence="6">Lacks conserved residue(s) required for the propagation of feature annotation.</text>
</comment>
<dbReference type="AlphaFoldDB" id="A0AA39LKC2"/>